<dbReference type="EMBL" id="CP000155">
    <property type="protein sequence ID" value="ABC31229.1"/>
    <property type="molecule type" value="Genomic_DNA"/>
</dbReference>
<organism evidence="2 3">
    <name type="scientific">Hahella chejuensis (strain KCTC 2396)</name>
    <dbReference type="NCBI Taxonomy" id="349521"/>
    <lineage>
        <taxon>Bacteria</taxon>
        <taxon>Pseudomonadati</taxon>
        <taxon>Pseudomonadota</taxon>
        <taxon>Gammaproteobacteria</taxon>
        <taxon>Oceanospirillales</taxon>
        <taxon>Hahellaceae</taxon>
        <taxon>Hahella</taxon>
    </lineage>
</organism>
<sequence>MEGAPEGEQGRVGQGELKTGEIREIKNRAILPNSPGTVQAA</sequence>
<proteinExistence type="predicted"/>
<accession>Q2SDP5</accession>
<feature type="region of interest" description="Disordered" evidence="1">
    <location>
        <begin position="1"/>
        <end position="41"/>
    </location>
</feature>
<reference evidence="2 3" key="1">
    <citation type="journal article" date="2005" name="Nucleic Acids Res.">
        <title>Genomic blueprint of Hahella chejuensis, a marine microbe producing an algicidal agent.</title>
        <authorList>
            <person name="Jeong H."/>
            <person name="Yim J.H."/>
            <person name="Lee C."/>
            <person name="Choi S.-H."/>
            <person name="Park Y.K."/>
            <person name="Yoon S.H."/>
            <person name="Hur C.-G."/>
            <person name="Kang H.-Y."/>
            <person name="Kim D."/>
            <person name="Lee H.H."/>
            <person name="Park K.H."/>
            <person name="Park S.-H."/>
            <person name="Park H.-S."/>
            <person name="Lee H.K."/>
            <person name="Oh T.K."/>
            <person name="Kim J.F."/>
        </authorList>
    </citation>
    <scope>NUCLEOTIDE SEQUENCE [LARGE SCALE GENOMIC DNA]</scope>
    <source>
        <strain evidence="2 3">KCTC 2396</strain>
    </source>
</reference>
<gene>
    <name evidence="2" type="ordered locus">HCH_04528</name>
</gene>
<evidence type="ECO:0000313" key="3">
    <source>
        <dbReference type="Proteomes" id="UP000000238"/>
    </source>
</evidence>
<protein>
    <submittedName>
        <fullName evidence="2">Uncharacterized protein</fullName>
    </submittedName>
</protein>
<keyword evidence="3" id="KW-1185">Reference proteome</keyword>
<evidence type="ECO:0000256" key="1">
    <source>
        <dbReference type="SAM" id="MobiDB-lite"/>
    </source>
</evidence>
<dbReference type="AlphaFoldDB" id="Q2SDP5"/>
<dbReference type="HOGENOM" id="CLU_3270890_0_0_6"/>
<dbReference type="KEGG" id="hch:HCH_04528"/>
<evidence type="ECO:0000313" key="2">
    <source>
        <dbReference type="EMBL" id="ABC31229.1"/>
    </source>
</evidence>
<dbReference type="Proteomes" id="UP000000238">
    <property type="component" value="Chromosome"/>
</dbReference>
<name>Q2SDP5_HAHCH</name>
<feature type="compositionally biased region" description="Basic and acidic residues" evidence="1">
    <location>
        <begin position="18"/>
        <end position="27"/>
    </location>
</feature>